<gene>
    <name evidence="1" type="ORF">LOC68_08800</name>
</gene>
<reference evidence="1" key="1">
    <citation type="submission" date="2021-11" db="EMBL/GenBank/DDBJ databases">
        <title>Genome sequence.</title>
        <authorList>
            <person name="Sun Q."/>
        </authorList>
    </citation>
    <scope>NUCLEOTIDE SEQUENCE</scope>
    <source>
        <strain evidence="1">JC732</strain>
    </source>
</reference>
<accession>A0A9X1MM97</accession>
<evidence type="ECO:0000313" key="1">
    <source>
        <dbReference type="EMBL" id="MCC9628492.1"/>
    </source>
</evidence>
<dbReference type="EMBL" id="JAJKFT010000004">
    <property type="protein sequence ID" value="MCC9628492.1"/>
    <property type="molecule type" value="Genomic_DNA"/>
</dbReference>
<organism evidence="1 2">
    <name type="scientific">Blastopirellula sediminis</name>
    <dbReference type="NCBI Taxonomy" id="2894196"/>
    <lineage>
        <taxon>Bacteria</taxon>
        <taxon>Pseudomonadati</taxon>
        <taxon>Planctomycetota</taxon>
        <taxon>Planctomycetia</taxon>
        <taxon>Pirellulales</taxon>
        <taxon>Pirellulaceae</taxon>
        <taxon>Blastopirellula</taxon>
    </lineage>
</organism>
<keyword evidence="2" id="KW-1185">Reference proteome</keyword>
<dbReference type="Proteomes" id="UP001139103">
    <property type="component" value="Unassembled WGS sequence"/>
</dbReference>
<sequence>MNWPFPDEPNVVCFTSKSVVEEGAWIHYVSHDEEDGAWQFHSLDGIPESESDARIVSLRTMLRIDPRLAEIADLPLGWIAWRDSVDEPWKRCRSPED</sequence>
<dbReference type="RefSeq" id="WP_230217807.1">
    <property type="nucleotide sequence ID" value="NZ_JAJKFT010000004.1"/>
</dbReference>
<dbReference type="AlphaFoldDB" id="A0A9X1MM97"/>
<name>A0A9X1MM97_9BACT</name>
<proteinExistence type="predicted"/>
<evidence type="ECO:0000313" key="2">
    <source>
        <dbReference type="Proteomes" id="UP001139103"/>
    </source>
</evidence>
<protein>
    <submittedName>
        <fullName evidence="1">DUF2185 domain-containing protein</fullName>
    </submittedName>
</protein>
<comment type="caution">
    <text evidence="1">The sequence shown here is derived from an EMBL/GenBank/DDBJ whole genome shotgun (WGS) entry which is preliminary data.</text>
</comment>